<reference evidence="1 2" key="1">
    <citation type="submission" date="2019-10" db="EMBL/GenBank/DDBJ databases">
        <authorList>
            <person name="Kazantseva O."/>
            <person name="Piligrimova E."/>
            <person name="Shadrin A."/>
            <person name="Zagorodny V."/>
        </authorList>
    </citation>
    <scope>NUCLEOTIDE SEQUENCE [LARGE SCALE GENOMIC DNA]</scope>
</reference>
<name>A0A5Q2F9D6_9CAUD</name>
<dbReference type="Proteomes" id="UP000343370">
    <property type="component" value="Segment"/>
</dbReference>
<sequence length="59" mass="6608">MTERLYTVKDLAATLGITRQAVEKANLKGSIQSPAYMIGTAKGWTLRQVREIKEGRNEN</sequence>
<keyword evidence="2" id="KW-1185">Reference proteome</keyword>
<protein>
    <submittedName>
        <fullName evidence="1">Putative exisionase</fullName>
    </submittedName>
</protein>
<organism evidence="1 2">
    <name type="scientific">Bacillus phage vB_BcM_Sam112</name>
    <dbReference type="NCBI Taxonomy" id="2663324"/>
    <lineage>
        <taxon>Viruses</taxon>
        <taxon>Duplodnaviria</taxon>
        <taxon>Heunggongvirae</taxon>
        <taxon>Uroviricota</taxon>
        <taxon>Caudoviricetes</taxon>
        <taxon>Trautnerviridae</taxon>
        <taxon>Prospektnaukivirus</taxon>
        <taxon>Prospektnaukivirus sam112</taxon>
    </lineage>
</organism>
<evidence type="ECO:0000313" key="2">
    <source>
        <dbReference type="Proteomes" id="UP000343370"/>
    </source>
</evidence>
<gene>
    <name evidence="1" type="ORF">Sam112_gp31</name>
</gene>
<dbReference type="EMBL" id="MN604230">
    <property type="protein sequence ID" value="QGF21733.1"/>
    <property type="molecule type" value="Genomic_DNA"/>
</dbReference>
<accession>A0A5Q2F9D6</accession>
<proteinExistence type="predicted"/>
<evidence type="ECO:0000313" key="1">
    <source>
        <dbReference type="EMBL" id="QGF21733.1"/>
    </source>
</evidence>